<keyword evidence="3" id="KW-1185">Reference proteome</keyword>
<gene>
    <name evidence="2" type="ORF">DFK10_11655</name>
</gene>
<dbReference type="Pfam" id="PF11329">
    <property type="entry name" value="DUF3131"/>
    <property type="match status" value="1"/>
</dbReference>
<reference evidence="3" key="1">
    <citation type="submission" date="2018-05" db="EMBL/GenBank/DDBJ databases">
        <authorList>
            <person name="Du Z."/>
            <person name="Wang X."/>
        </authorList>
    </citation>
    <scope>NUCLEOTIDE SEQUENCE [LARGE SCALE GENOMIC DNA]</scope>
    <source>
        <strain evidence="3">WDS4C29</strain>
    </source>
</reference>
<dbReference type="OrthoDB" id="7840036at2"/>
<proteinExistence type="predicted"/>
<dbReference type="InterPro" id="IPR021478">
    <property type="entry name" value="DUF3131"/>
</dbReference>
<dbReference type="RefSeq" id="WP_109389212.1">
    <property type="nucleotide sequence ID" value="NZ_QETF01000013.1"/>
</dbReference>
<protein>
    <recommendedName>
        <fullName evidence="1">DUF3131 domain-containing protein</fullName>
    </recommendedName>
</protein>
<dbReference type="EMBL" id="QETF01000013">
    <property type="protein sequence ID" value="PWG16442.1"/>
    <property type="molecule type" value="Genomic_DNA"/>
</dbReference>
<comment type="caution">
    <text evidence="2">The sequence shown here is derived from an EMBL/GenBank/DDBJ whole genome shotgun (WGS) entry which is preliminary data.</text>
</comment>
<evidence type="ECO:0000313" key="2">
    <source>
        <dbReference type="EMBL" id="PWG16442.1"/>
    </source>
</evidence>
<sequence>MEVTRRQYLASVSALALALSGRRVAGQSLGAGSLFLVIQGVEKTPNSDFPARILRSFSNRLIPLTVVFSEYRGDENSSRQTDRLKALLVTLGADKGIVELAVNHVPIDSAHRYLHLREATRLRDRIADLLGDTAFALDDAVSVFLPDGAPGIEPFAYRAAGFRIQIDAGQTDNAPDRTEVQPVDWGILRLSGGIRRRLNDDPAKTIPDLGLTAQPQMLVLDISDVDPSRAIDWAEAWAKSLDLAFGNGRIVPTRPKDHLLQGNPGASKNMALAFETDRGSEVQADFAMMLDEIEVPYSLIGADPDTPPSSSTGTCLTTATRLARFSEPGSACFRSDDPIDQLSEDNIAEIVLSPRQAGYAEIGPRADGRFHIGHDSPSLIPVGDRIRENPMTDALAIISPDEIATRFQRIQLQRTIQTAKREGLVTFTTIEGLRDALAAPDQVLRRFWSARRREARGADEPSPPNAAARTAFLEDARQAYSFIDRFTRADTGLCAGTAQSGAATLVINAEITLWDVASQVQGLMAAAHLSLIPHEEARVRIEKILRAIPTIELDGHRLPPALFDAGTLEPTRMAFDACDTGRFLIALQRAEKDGFATPEQARKLIDGWDLARAIRGGHPFNGTSTGWVDTQQSHCTHYIRRGFAFAGLSVHTPYPTLSDRPSGDDRIRLLYAAADLGHFGPEPALLEAIEFGQSPEARYLADVLFDAQLRLFEETGRYRCVSEVPLNRPPWFAYQGLRVDLPGDTAWIIAATGPGQEAGSDPALEDRRMISTKAIYLWAATRSHDFIDDLLALARSRARLDSWGFASGLQEDDLTPMEGYSDLNTNGIILTAIQHILSRRA</sequence>
<evidence type="ECO:0000313" key="3">
    <source>
        <dbReference type="Proteomes" id="UP000245293"/>
    </source>
</evidence>
<dbReference type="Gene3D" id="1.50.10.140">
    <property type="match status" value="1"/>
</dbReference>
<dbReference type="AlphaFoldDB" id="A0A2V1P5E4"/>
<name>A0A2V1P5E4_9RHOB</name>
<dbReference type="Proteomes" id="UP000245293">
    <property type="component" value="Unassembled WGS sequence"/>
</dbReference>
<accession>A0A2V1P5E4</accession>
<feature type="domain" description="DUF3131" evidence="1">
    <location>
        <begin position="475"/>
        <end position="835"/>
    </location>
</feature>
<organism evidence="2 3">
    <name type="scientific">Salibaculum griseiflavum</name>
    <dbReference type="NCBI Taxonomy" id="1914409"/>
    <lineage>
        <taxon>Bacteria</taxon>
        <taxon>Pseudomonadati</taxon>
        <taxon>Pseudomonadota</taxon>
        <taxon>Alphaproteobacteria</taxon>
        <taxon>Rhodobacterales</taxon>
        <taxon>Roseobacteraceae</taxon>
        <taxon>Salibaculum</taxon>
    </lineage>
</organism>
<evidence type="ECO:0000259" key="1">
    <source>
        <dbReference type="Pfam" id="PF11329"/>
    </source>
</evidence>